<keyword evidence="4" id="KW-0378">Hydrolase</keyword>
<evidence type="ECO:0000256" key="5">
    <source>
        <dbReference type="ARBA" id="ARBA00023277"/>
    </source>
</evidence>
<dbReference type="AlphaFoldDB" id="A0A1N7QR28"/>
<name>A0A1N7QR28_9FLAO</name>
<dbReference type="GO" id="GO:0033926">
    <property type="term" value="F:endo-alpha-N-acetylgalactosaminidase activity"/>
    <property type="evidence" value="ECO:0007669"/>
    <property type="project" value="InterPro"/>
</dbReference>
<gene>
    <name evidence="7" type="ORF">SAMN05421785_1162</name>
</gene>
<protein>
    <recommendedName>
        <fullName evidence="3">beta-fructofuranosidase</fullName>
        <ecNumber evidence="3">3.2.1.26</ecNumber>
    </recommendedName>
</protein>
<dbReference type="Gene3D" id="1.50.10.10">
    <property type="match status" value="1"/>
</dbReference>
<evidence type="ECO:0000256" key="6">
    <source>
        <dbReference type="ARBA" id="ARBA00023295"/>
    </source>
</evidence>
<dbReference type="STRING" id="373672.SAMN05421785_1162"/>
<dbReference type="InterPro" id="IPR012341">
    <property type="entry name" value="6hp_glycosidase-like_sf"/>
</dbReference>
<evidence type="ECO:0000256" key="2">
    <source>
        <dbReference type="ARBA" id="ARBA00007671"/>
    </source>
</evidence>
<proteinExistence type="inferred from homology"/>
<comment type="catalytic activity">
    <reaction evidence="1">
        <text>Hydrolysis of terminal non-reducing beta-D-fructofuranoside residues in beta-D-fructofuranosides.</text>
        <dbReference type="EC" id="3.2.1.26"/>
    </reaction>
</comment>
<evidence type="ECO:0000313" key="7">
    <source>
        <dbReference type="EMBL" id="SIT25323.1"/>
    </source>
</evidence>
<evidence type="ECO:0000313" key="8">
    <source>
        <dbReference type="Proteomes" id="UP000185781"/>
    </source>
</evidence>
<dbReference type="Pfam" id="PF12899">
    <property type="entry name" value="Glyco_hydro_100"/>
    <property type="match status" value="1"/>
</dbReference>
<dbReference type="Proteomes" id="UP000185781">
    <property type="component" value="Unassembled WGS sequence"/>
</dbReference>
<accession>A0A1N7QR28</accession>
<keyword evidence="6" id="KW-0326">Glycosidase</keyword>
<dbReference type="OrthoDB" id="49490at2"/>
<dbReference type="InterPro" id="IPR024746">
    <property type="entry name" value="Glyco_hydro_100"/>
</dbReference>
<dbReference type="GO" id="GO:0005975">
    <property type="term" value="P:carbohydrate metabolic process"/>
    <property type="evidence" value="ECO:0007669"/>
    <property type="project" value="InterPro"/>
</dbReference>
<sequence>MKVHSAFFSKKYNMFRQEAIEIIRKAITEEGILASAQQRDNYARVWARDSMMTGYAGILINDEEILAGLEKSVLTLAKHQAENGQIPSNVVNDKASYGTHVGRTDATTWWIVTTCEYFTKTQNQELKNSLKEKIYKALSCLKSWEYNQRGLVYSPLGGNWADEYVTSGYTLYDNVLRYWALKNAAEVYDDETLKTVAENTKNLIQENFYKNENGSDSAKYHETAYAKVTAKPYFYASLNANGYDGRFDLAGNALALLLDFDLNTNAFSEFLNGVKEEFRHWMLPAFYPVIFPGDDDWRLLENNYSYSFKNEPYHFHNGGSWPIFLGWLCLGLKQKGVTDIPEKILKQYEELMNEKGEHFREYYSTDQLLPLGTDQLCFSASGYLLMTY</sequence>
<evidence type="ECO:0000256" key="4">
    <source>
        <dbReference type="ARBA" id="ARBA00022801"/>
    </source>
</evidence>
<comment type="similarity">
    <text evidence="2">Belongs to the glycosyl hydrolase 100 family.</text>
</comment>
<dbReference type="EMBL" id="FTOV01000016">
    <property type="protein sequence ID" value="SIT25323.1"/>
    <property type="molecule type" value="Genomic_DNA"/>
</dbReference>
<reference evidence="7 8" key="1">
    <citation type="submission" date="2017-01" db="EMBL/GenBank/DDBJ databases">
        <authorList>
            <person name="Mah S.A."/>
            <person name="Swanson W.J."/>
            <person name="Moy G.W."/>
            <person name="Vacquier V.D."/>
        </authorList>
    </citation>
    <scope>NUCLEOTIDE SEQUENCE [LARGE SCALE GENOMIC DNA]</scope>
    <source>
        <strain evidence="7 8">DSM 18014</strain>
    </source>
</reference>
<dbReference type="InterPro" id="IPR008928">
    <property type="entry name" value="6-hairpin_glycosidase_sf"/>
</dbReference>
<dbReference type="SUPFAM" id="SSF48208">
    <property type="entry name" value="Six-hairpin glycosidases"/>
    <property type="match status" value="1"/>
</dbReference>
<dbReference type="GO" id="GO:0004564">
    <property type="term" value="F:beta-fructofuranosidase activity"/>
    <property type="evidence" value="ECO:0007669"/>
    <property type="project" value="UniProtKB-EC"/>
</dbReference>
<evidence type="ECO:0000256" key="3">
    <source>
        <dbReference type="ARBA" id="ARBA00012758"/>
    </source>
</evidence>
<dbReference type="EC" id="3.2.1.26" evidence="3"/>
<organism evidence="7 8">
    <name type="scientific">Chryseobacterium gambrini</name>
    <dbReference type="NCBI Taxonomy" id="373672"/>
    <lineage>
        <taxon>Bacteria</taxon>
        <taxon>Pseudomonadati</taxon>
        <taxon>Bacteroidota</taxon>
        <taxon>Flavobacteriia</taxon>
        <taxon>Flavobacteriales</taxon>
        <taxon>Weeksellaceae</taxon>
        <taxon>Chryseobacterium group</taxon>
        <taxon>Chryseobacterium</taxon>
    </lineage>
</organism>
<keyword evidence="5" id="KW-0119">Carbohydrate metabolism</keyword>
<evidence type="ECO:0000256" key="1">
    <source>
        <dbReference type="ARBA" id="ARBA00000094"/>
    </source>
</evidence>